<protein>
    <submittedName>
        <fullName evidence="2">Uncharacterized protein</fullName>
    </submittedName>
</protein>
<feature type="compositionally biased region" description="Low complexity" evidence="1">
    <location>
        <begin position="188"/>
        <end position="198"/>
    </location>
</feature>
<evidence type="ECO:0000313" key="2">
    <source>
        <dbReference type="EMBL" id="CAB5221907.1"/>
    </source>
</evidence>
<feature type="region of interest" description="Disordered" evidence="1">
    <location>
        <begin position="314"/>
        <end position="355"/>
    </location>
</feature>
<evidence type="ECO:0000256" key="1">
    <source>
        <dbReference type="SAM" id="MobiDB-lite"/>
    </source>
</evidence>
<feature type="compositionally biased region" description="Gly residues" evidence="1">
    <location>
        <begin position="314"/>
        <end position="342"/>
    </location>
</feature>
<accession>A0A6J7WVZ0</accession>
<feature type="compositionally biased region" description="Gly residues" evidence="1">
    <location>
        <begin position="154"/>
        <end position="169"/>
    </location>
</feature>
<dbReference type="EMBL" id="LR798294">
    <property type="protein sequence ID" value="CAB5221907.1"/>
    <property type="molecule type" value="Genomic_DNA"/>
</dbReference>
<feature type="region of interest" description="Disordered" evidence="1">
    <location>
        <begin position="149"/>
        <end position="215"/>
    </location>
</feature>
<sequence length="380" mass="35892">MAIGTSKLILGGKAIVPAGSQTFNTSGTFTVPLGVTKVNITGVGGTGSAGNAGSSGNPGTGAPGGGGGVNYGWLYCGGGYYNPACESNGNPGNLVNPYYWYYNSPWNGAGGGAGGGYYADWGGNASKTGNAGSPGNAGSAGNASSGLSKTFNGGNAGNGGAGSPGGQAGTVGQSANPLMQGSPPPSVPYNNSSYVSGNNTGGGSGGQSIPHPFPGFGAYSHAASGGGGAGDTNAGQNYNVTEVNSNCLPVTTIQSLGGNPGGGRGGIGGGNRYAIPVAFWRQQTNPQGFGNGGIPSIDAEGGYFGSNLRAGGGGGGAKGSLASGSGGGRGQAAPGGSGGNPGNAGTPASYNDIPVTPGGSYPVTVGGPAGGQVKISWCKQ</sequence>
<proteinExistence type="predicted"/>
<gene>
    <name evidence="2" type="ORF">UFOVP242_134</name>
</gene>
<name>A0A6J7WVZ0_9CAUD</name>
<organism evidence="2">
    <name type="scientific">uncultured Caudovirales phage</name>
    <dbReference type="NCBI Taxonomy" id="2100421"/>
    <lineage>
        <taxon>Viruses</taxon>
        <taxon>Duplodnaviria</taxon>
        <taxon>Heunggongvirae</taxon>
        <taxon>Uroviricota</taxon>
        <taxon>Caudoviricetes</taxon>
        <taxon>Peduoviridae</taxon>
        <taxon>Maltschvirus</taxon>
        <taxon>Maltschvirus maltsch</taxon>
    </lineage>
</organism>
<reference evidence="2" key="1">
    <citation type="submission" date="2020-05" db="EMBL/GenBank/DDBJ databases">
        <authorList>
            <person name="Chiriac C."/>
            <person name="Salcher M."/>
            <person name="Ghai R."/>
            <person name="Kavagutti S V."/>
        </authorList>
    </citation>
    <scope>NUCLEOTIDE SEQUENCE</scope>
</reference>